<evidence type="ECO:0000256" key="2">
    <source>
        <dbReference type="SAM" id="SignalP"/>
    </source>
</evidence>
<evidence type="ECO:0000256" key="1">
    <source>
        <dbReference type="SAM" id="Phobius"/>
    </source>
</evidence>
<keyword evidence="1" id="KW-1133">Transmembrane helix</keyword>
<name>A0A1Y2AT12_9FUNG</name>
<reference evidence="3 4" key="1">
    <citation type="submission" date="2016-08" db="EMBL/GenBank/DDBJ databases">
        <title>A Parts List for Fungal Cellulosomes Revealed by Comparative Genomics.</title>
        <authorList>
            <consortium name="DOE Joint Genome Institute"/>
            <person name="Haitjema C.H."/>
            <person name="Gilmore S.P."/>
            <person name="Henske J.K."/>
            <person name="Solomon K.V."/>
            <person name="De Groot R."/>
            <person name="Kuo A."/>
            <person name="Mondo S.J."/>
            <person name="Salamov A.A."/>
            <person name="Labutti K."/>
            <person name="Zhao Z."/>
            <person name="Chiniquy J."/>
            <person name="Barry K."/>
            <person name="Brewer H.M."/>
            <person name="Purvine S.O."/>
            <person name="Wright A.T."/>
            <person name="Boxma B."/>
            <person name="Van Alen T."/>
            <person name="Hackstein J.H."/>
            <person name="Baker S.E."/>
            <person name="Grigoriev I.V."/>
            <person name="O'Malley M.A."/>
        </authorList>
    </citation>
    <scope>NUCLEOTIDE SEQUENCE [LARGE SCALE GENOMIC DNA]</scope>
    <source>
        <strain evidence="3 4">G1</strain>
    </source>
</reference>
<feature type="signal peptide" evidence="2">
    <location>
        <begin position="1"/>
        <end position="18"/>
    </location>
</feature>
<keyword evidence="4" id="KW-1185">Reference proteome</keyword>
<dbReference type="SUPFAM" id="SSF53850">
    <property type="entry name" value="Periplasmic binding protein-like II"/>
    <property type="match status" value="1"/>
</dbReference>
<dbReference type="STRING" id="1754190.A0A1Y2AT12"/>
<dbReference type="EMBL" id="MCOG01000209">
    <property type="protein sequence ID" value="ORY25691.1"/>
    <property type="molecule type" value="Genomic_DNA"/>
</dbReference>
<dbReference type="InterPro" id="IPR006059">
    <property type="entry name" value="SBP"/>
</dbReference>
<keyword evidence="2" id="KW-0732">Signal</keyword>
<dbReference type="AlphaFoldDB" id="A0A1Y2AT12"/>
<dbReference type="Pfam" id="PF13416">
    <property type="entry name" value="SBP_bac_8"/>
    <property type="match status" value="1"/>
</dbReference>
<protein>
    <submittedName>
        <fullName evidence="3">Periplasmic binding protein-like II</fullName>
    </submittedName>
</protein>
<keyword evidence="1" id="KW-0472">Membrane</keyword>
<organism evidence="3 4">
    <name type="scientific">Neocallimastix californiae</name>
    <dbReference type="NCBI Taxonomy" id="1754190"/>
    <lineage>
        <taxon>Eukaryota</taxon>
        <taxon>Fungi</taxon>
        <taxon>Fungi incertae sedis</taxon>
        <taxon>Chytridiomycota</taxon>
        <taxon>Chytridiomycota incertae sedis</taxon>
        <taxon>Neocallimastigomycetes</taxon>
        <taxon>Neocallimastigales</taxon>
        <taxon>Neocallimastigaceae</taxon>
        <taxon>Neocallimastix</taxon>
    </lineage>
</organism>
<dbReference type="Gene3D" id="3.40.190.10">
    <property type="entry name" value="Periplasmic binding protein-like II"/>
    <property type="match status" value="1"/>
</dbReference>
<dbReference type="Proteomes" id="UP000193920">
    <property type="component" value="Unassembled WGS sequence"/>
</dbReference>
<feature type="transmembrane region" description="Helical" evidence="1">
    <location>
        <begin position="420"/>
        <end position="445"/>
    </location>
</feature>
<comment type="caution">
    <text evidence="3">The sequence shown here is derived from an EMBL/GenBank/DDBJ whole genome shotgun (WGS) entry which is preliminary data.</text>
</comment>
<dbReference type="OrthoDB" id="2157358at2759"/>
<evidence type="ECO:0000313" key="3">
    <source>
        <dbReference type="EMBL" id="ORY25691.1"/>
    </source>
</evidence>
<keyword evidence="1" id="KW-0812">Transmembrane</keyword>
<evidence type="ECO:0000313" key="4">
    <source>
        <dbReference type="Proteomes" id="UP000193920"/>
    </source>
</evidence>
<feature type="transmembrane region" description="Helical" evidence="1">
    <location>
        <begin position="527"/>
        <end position="547"/>
    </location>
</feature>
<proteinExistence type="predicted"/>
<accession>A0A1Y2AT12</accession>
<dbReference type="PANTHER" id="PTHR43649">
    <property type="entry name" value="ARABINOSE-BINDING PROTEIN-RELATED"/>
    <property type="match status" value="1"/>
</dbReference>
<dbReference type="InterPro" id="IPR050490">
    <property type="entry name" value="Bact_solute-bd_prot1"/>
</dbReference>
<feature type="chain" id="PRO_5011012276" evidence="2">
    <location>
        <begin position="19"/>
        <end position="717"/>
    </location>
</feature>
<sequence length="717" mass="83829">MLLIRIFILLLCLGIGESVRLDTLALSLDGNNDLFTNFIKDFNSFSSENNLNINVKLNLFSNLNSTINYNDYASMIEVLLKRNSRKYDIYLYDNIYTENYGKYLIDLKKYLPEDHIKMYDSNVLSQTCSYNNKLVGLPISLGYSILYVNQVLLNKYNRTIPETWDKLIETGKFIINEERKLNNTSLIAYNGLFSDSSIGLCSIYEFIYSCRDSVDSPFPKLLSETSIKALELIKRIKEEISSDYEFRSSDEFSMMKIIDGNALFLKYFIFPSSLVNNAYKMVQMPGRKKGISGSITVGFNMGIQEKLSDEKLKAAITAFKFMTSKEIQREYTLKHMLVTGIPSLFEDEEVCKNSECELFRNIQPIGRPINKTKNFDEYSEKFINYIYEFLYGNKTAKEVLKKVDDLTNIYYISINTKNSYIGIVVFIINSVVILFMIISVIFLFLENFEPFYKFLSIDFWIIYIIGLIIILNAILTKYGMISNLKCKLFPILISTGLCLSFAPFLHKLIIILPVNSEILEWIRRHKYIFLFFLIFIEILFSGLLFLIDFDIEDVLINEGQNFQICKMNNIYGKLIFGIQVFFNFLIIVTMLLYIFLEWNLEKTRYDIRLLVSSLYINILLFIILFLLDIIKINDYKMNFLIQEIILILISISNYIFNYGIKLIIGFFKKENLRLKFIKNIGKEFINKETINDSVLKTNVLNDSSFKTFSYIRIFENQ</sequence>
<feature type="transmembrane region" description="Helical" evidence="1">
    <location>
        <begin position="457"/>
        <end position="476"/>
    </location>
</feature>
<dbReference type="PANTHER" id="PTHR43649:SF12">
    <property type="entry name" value="DIACETYLCHITOBIOSE BINDING PROTEIN DASA"/>
    <property type="match status" value="1"/>
</dbReference>
<gene>
    <name evidence="3" type="ORF">LY90DRAFT_629638</name>
</gene>
<feature type="transmembrane region" description="Helical" evidence="1">
    <location>
        <begin position="639"/>
        <end position="660"/>
    </location>
</feature>
<feature type="transmembrane region" description="Helical" evidence="1">
    <location>
        <begin position="607"/>
        <end position="627"/>
    </location>
</feature>
<feature type="transmembrane region" description="Helical" evidence="1">
    <location>
        <begin position="574"/>
        <end position="595"/>
    </location>
</feature>